<feature type="region of interest" description="Disordered" evidence="7">
    <location>
        <begin position="297"/>
        <end position="347"/>
    </location>
</feature>
<dbReference type="WBParaSite" id="SPAL_0000199100.1">
    <property type="protein sequence ID" value="SPAL_0000199100.1"/>
    <property type="gene ID" value="SPAL_0000199100"/>
</dbReference>
<keyword evidence="5" id="KW-0862">Zinc</keyword>
<dbReference type="InterPro" id="IPR011011">
    <property type="entry name" value="Znf_FYVE_PHD"/>
</dbReference>
<evidence type="ECO:0000256" key="3">
    <source>
        <dbReference type="ARBA" id="ARBA00022723"/>
    </source>
</evidence>
<evidence type="ECO:0000256" key="5">
    <source>
        <dbReference type="ARBA" id="ARBA00022833"/>
    </source>
</evidence>
<dbReference type="AlphaFoldDB" id="A0A0N5B7G5"/>
<dbReference type="InterPro" id="IPR043269">
    <property type="entry name" value="FYVE_LST2"/>
</dbReference>
<dbReference type="PANTHER" id="PTHR46465:SF2">
    <property type="entry name" value="LATERAL SIGNALING TARGET PROTEIN 2 HOMOLOG"/>
    <property type="match status" value="1"/>
</dbReference>
<dbReference type="PROSITE" id="PS50178">
    <property type="entry name" value="ZF_FYVE"/>
    <property type="match status" value="1"/>
</dbReference>
<evidence type="ECO:0000256" key="1">
    <source>
        <dbReference type="ARBA" id="ARBA00003580"/>
    </source>
</evidence>
<evidence type="ECO:0000256" key="4">
    <source>
        <dbReference type="ARBA" id="ARBA00022771"/>
    </source>
</evidence>
<dbReference type="InterPro" id="IPR000306">
    <property type="entry name" value="Znf_FYVE"/>
</dbReference>
<dbReference type="GO" id="GO:0008270">
    <property type="term" value="F:zinc ion binding"/>
    <property type="evidence" value="ECO:0007669"/>
    <property type="project" value="UniProtKB-KW"/>
</dbReference>
<evidence type="ECO:0000259" key="8">
    <source>
        <dbReference type="PROSITE" id="PS50178"/>
    </source>
</evidence>
<feature type="compositionally biased region" description="Polar residues" evidence="7">
    <location>
        <begin position="568"/>
        <end position="611"/>
    </location>
</feature>
<accession>A0A0N5B7G5</accession>
<dbReference type="InterPro" id="IPR017455">
    <property type="entry name" value="Znf_FYVE-rel"/>
</dbReference>
<evidence type="ECO:0000313" key="10">
    <source>
        <dbReference type="WBParaSite" id="SPAL_0000199100.1"/>
    </source>
</evidence>
<name>A0A0N5B7G5_STREA</name>
<keyword evidence="9" id="KW-1185">Reference proteome</keyword>
<reference evidence="10" key="1">
    <citation type="submission" date="2017-02" db="UniProtKB">
        <authorList>
            <consortium name="WormBaseParasite"/>
        </authorList>
    </citation>
    <scope>IDENTIFICATION</scope>
</reference>
<evidence type="ECO:0000256" key="6">
    <source>
        <dbReference type="PROSITE-ProRule" id="PRU00091"/>
    </source>
</evidence>
<dbReference type="InterPro" id="IPR013083">
    <property type="entry name" value="Znf_RING/FYVE/PHD"/>
</dbReference>
<dbReference type="SMART" id="SM00064">
    <property type="entry name" value="FYVE"/>
    <property type="match status" value="1"/>
</dbReference>
<evidence type="ECO:0000256" key="7">
    <source>
        <dbReference type="SAM" id="MobiDB-lite"/>
    </source>
</evidence>
<dbReference type="PANTHER" id="PTHR46465">
    <property type="entry name" value="LATERAL SIGNALING TARGET PROTEIN 2 HOMOLOG"/>
    <property type="match status" value="1"/>
</dbReference>
<dbReference type="SUPFAM" id="SSF57903">
    <property type="entry name" value="FYVE/PHD zinc finger"/>
    <property type="match status" value="1"/>
</dbReference>
<feature type="region of interest" description="Disordered" evidence="7">
    <location>
        <begin position="568"/>
        <end position="624"/>
    </location>
</feature>
<dbReference type="CDD" id="cd15731">
    <property type="entry name" value="FYVE_LST2"/>
    <property type="match status" value="1"/>
</dbReference>
<feature type="domain" description="FYVE-type" evidence="8">
    <location>
        <begin position="488"/>
        <end position="548"/>
    </location>
</feature>
<keyword evidence="3" id="KW-0479">Metal-binding</keyword>
<dbReference type="InterPro" id="IPR051118">
    <property type="entry name" value="LST-2"/>
</dbReference>
<dbReference type="GO" id="GO:0031901">
    <property type="term" value="C:early endosome membrane"/>
    <property type="evidence" value="ECO:0007669"/>
    <property type="project" value="TreeGrafter"/>
</dbReference>
<keyword evidence="4 6" id="KW-0863">Zinc-finger</keyword>
<dbReference type="Pfam" id="PF01363">
    <property type="entry name" value="FYVE"/>
    <property type="match status" value="1"/>
</dbReference>
<evidence type="ECO:0000313" key="9">
    <source>
        <dbReference type="Proteomes" id="UP000046392"/>
    </source>
</evidence>
<sequence length="624" mass="71664">MQSILKLVRKPRMDDWSPLAKFYYADEALNSITLELESFDGRRDQARCDQLVQRLRQAQDRLIHIIYEMIAIIFPNEADRASRDYRVKFPDEIIHDSLPGQLWFGAECLAAGSNIVDREFESEQIRPIAKTLTKHLDQMRELLKDQSLRNPHQYTDKIKASLKVFDYLFAEFEFHYVSAMVPVKSVKEHDAQLDIAVLFSETLNKAMQKKYITQDQIDMFDPNVMFAIPRLAIVWGLLYYPEGALNVDREPQQLSEMFRQYCHLLLTMRSLLRDMSPEELRQLEMTLVTGECITTPCSKKSSKQCEPSTSSSSISEMERKLSGEPNDFTNDGKVLKKDSNASDNDPESKIVSISLQDAIDCRVEIEHDAADDLRLLEAFQNMNLTEVYMRYEKSIQKKSRRMYKDRNELIHRLFICIAGVADQLQTNYSQDVRKLLKMVLQPNEIVPVYEVNGKTARVPENEEETGIEVQEETLPLPSFIVGVRWVPDEECDQCTSCNAPFTIIRRKHHCRNCGRIFCSYCSSSRLALPELGYDKKVRICDMCYYYKMNPTTTDPSLTSMRRDVQNSTYGNEENHLSPGSSDISSPTTATIARNCNHESGSNYTPSTTLTSIHEPIEGTNSISA</sequence>
<comment type="function">
    <text evidence="1">Negative regulator of epidermal growth factor receptor (EGFR) signaling.</text>
</comment>
<dbReference type="STRING" id="174720.A0A0N5B7G5"/>
<feature type="compositionally biased region" description="Polar residues" evidence="7">
    <location>
        <begin position="297"/>
        <end position="307"/>
    </location>
</feature>
<dbReference type="Gene3D" id="3.30.40.10">
    <property type="entry name" value="Zinc/RING finger domain, C3HC4 (zinc finger)"/>
    <property type="match status" value="1"/>
</dbReference>
<proteinExistence type="inferred from homology"/>
<comment type="similarity">
    <text evidence="2">Belongs to the lst-2 family.</text>
</comment>
<dbReference type="Proteomes" id="UP000046392">
    <property type="component" value="Unplaced"/>
</dbReference>
<protein>
    <submittedName>
        <fullName evidence="10">FYVE-type domain-containing protein</fullName>
    </submittedName>
</protein>
<evidence type="ECO:0000256" key="2">
    <source>
        <dbReference type="ARBA" id="ARBA00008755"/>
    </source>
</evidence>
<organism evidence="9 10">
    <name type="scientific">Strongyloides papillosus</name>
    <name type="common">Intestinal threadworm</name>
    <dbReference type="NCBI Taxonomy" id="174720"/>
    <lineage>
        <taxon>Eukaryota</taxon>
        <taxon>Metazoa</taxon>
        <taxon>Ecdysozoa</taxon>
        <taxon>Nematoda</taxon>
        <taxon>Chromadorea</taxon>
        <taxon>Rhabditida</taxon>
        <taxon>Tylenchina</taxon>
        <taxon>Panagrolaimomorpha</taxon>
        <taxon>Strongyloidoidea</taxon>
        <taxon>Strongyloididae</taxon>
        <taxon>Strongyloides</taxon>
    </lineage>
</organism>